<protein>
    <submittedName>
        <fullName evidence="1">Uncharacterized protein</fullName>
    </submittedName>
</protein>
<dbReference type="HOGENOM" id="CLU_2853679_0_0_1"/>
<reference evidence="1" key="1">
    <citation type="submission" date="2015-04" db="UniProtKB">
        <authorList>
            <consortium name="EnsemblPlants"/>
        </authorList>
    </citation>
    <scope>IDENTIFICATION</scope>
</reference>
<reference evidence="1" key="2">
    <citation type="submission" date="2018-05" db="EMBL/GenBank/DDBJ databases">
        <title>OpunRS2 (Oryza punctata Reference Sequence Version 2).</title>
        <authorList>
            <person name="Zhang J."/>
            <person name="Kudrna D."/>
            <person name="Lee S."/>
            <person name="Talag J."/>
            <person name="Welchert J."/>
            <person name="Wing R.A."/>
        </authorList>
    </citation>
    <scope>NUCLEOTIDE SEQUENCE [LARGE SCALE GENOMIC DNA]</scope>
</reference>
<evidence type="ECO:0000313" key="1">
    <source>
        <dbReference type="EnsemblPlants" id="OPUNC11G10210.1"/>
    </source>
</evidence>
<keyword evidence="2" id="KW-1185">Reference proteome</keyword>
<accession>A0A0E0MF26</accession>
<dbReference type="Gramene" id="OPUNC11G10210.1">
    <property type="protein sequence ID" value="OPUNC11G10210.1"/>
    <property type="gene ID" value="OPUNC11G10210"/>
</dbReference>
<name>A0A0E0MF26_ORYPU</name>
<dbReference type="AlphaFoldDB" id="A0A0E0MF26"/>
<sequence>MAGGGQRLGRVGWRWARPHDGRRLAAAGSAGASPVTVVSGFLGRSVAGSEWIHLHRPRDGRIRRC</sequence>
<evidence type="ECO:0000313" key="2">
    <source>
        <dbReference type="Proteomes" id="UP000026962"/>
    </source>
</evidence>
<proteinExistence type="predicted"/>
<organism evidence="1">
    <name type="scientific">Oryza punctata</name>
    <name type="common">Red rice</name>
    <dbReference type="NCBI Taxonomy" id="4537"/>
    <lineage>
        <taxon>Eukaryota</taxon>
        <taxon>Viridiplantae</taxon>
        <taxon>Streptophyta</taxon>
        <taxon>Embryophyta</taxon>
        <taxon>Tracheophyta</taxon>
        <taxon>Spermatophyta</taxon>
        <taxon>Magnoliopsida</taxon>
        <taxon>Liliopsida</taxon>
        <taxon>Poales</taxon>
        <taxon>Poaceae</taxon>
        <taxon>BOP clade</taxon>
        <taxon>Oryzoideae</taxon>
        <taxon>Oryzeae</taxon>
        <taxon>Oryzinae</taxon>
        <taxon>Oryza</taxon>
    </lineage>
</organism>
<dbReference type="Proteomes" id="UP000026962">
    <property type="component" value="Chromosome 11"/>
</dbReference>
<dbReference type="EnsemblPlants" id="OPUNC11G10210.1">
    <property type="protein sequence ID" value="OPUNC11G10210.1"/>
    <property type="gene ID" value="OPUNC11G10210"/>
</dbReference>